<dbReference type="SUPFAM" id="SSF88713">
    <property type="entry name" value="Glycoside hydrolase/deacetylase"/>
    <property type="match status" value="1"/>
</dbReference>
<dbReference type="InterPro" id="IPR011330">
    <property type="entry name" value="Glyco_hydro/deAcase_b/a-brl"/>
</dbReference>
<feature type="domain" description="NodB homology" evidence="2">
    <location>
        <begin position="142"/>
        <end position="326"/>
    </location>
</feature>
<dbReference type="GO" id="GO:0005975">
    <property type="term" value="P:carbohydrate metabolic process"/>
    <property type="evidence" value="ECO:0007669"/>
    <property type="project" value="InterPro"/>
</dbReference>
<dbReference type="AlphaFoldDB" id="A0AAW5E681"/>
<dbReference type="CDD" id="cd10944">
    <property type="entry name" value="CE4_SmPgdA_like"/>
    <property type="match status" value="1"/>
</dbReference>
<proteinExistence type="predicted"/>
<feature type="compositionally biased region" description="Basic and acidic residues" evidence="1">
    <location>
        <begin position="55"/>
        <end position="129"/>
    </location>
</feature>
<dbReference type="InterPro" id="IPR002509">
    <property type="entry name" value="NODB_dom"/>
</dbReference>
<dbReference type="PANTHER" id="PTHR10587:SF125">
    <property type="entry name" value="POLYSACCHARIDE DEACETYLASE YHEN-RELATED"/>
    <property type="match status" value="1"/>
</dbReference>
<accession>A0AAW5E681</accession>
<dbReference type="GO" id="GO:0016810">
    <property type="term" value="F:hydrolase activity, acting on carbon-nitrogen (but not peptide) bonds"/>
    <property type="evidence" value="ECO:0007669"/>
    <property type="project" value="InterPro"/>
</dbReference>
<dbReference type="Pfam" id="PF01522">
    <property type="entry name" value="Polysacc_deac_1"/>
    <property type="match status" value="1"/>
</dbReference>
<evidence type="ECO:0000313" key="3">
    <source>
        <dbReference type="EMBL" id="MCH1624279.1"/>
    </source>
</evidence>
<reference evidence="3" key="1">
    <citation type="submission" date="2022-02" db="EMBL/GenBank/DDBJ databases">
        <title>Fredinandcohnia quinoae sp. nov. isolated from Chenopodium quinoa seeds.</title>
        <authorList>
            <person name="Saati-Santamaria Z."/>
            <person name="Flores-Felix J.D."/>
            <person name="Igual J.M."/>
            <person name="Velazquez E."/>
            <person name="Garcia-Fraile P."/>
            <person name="Martinez-Molina E."/>
        </authorList>
    </citation>
    <scope>NUCLEOTIDE SEQUENCE</scope>
    <source>
        <strain evidence="3">SECRCQ15</strain>
    </source>
</reference>
<keyword evidence="4" id="KW-1185">Reference proteome</keyword>
<gene>
    <name evidence="3" type="ORF">MJG50_02980</name>
</gene>
<dbReference type="InterPro" id="IPR050248">
    <property type="entry name" value="Polysacc_deacetylase_ArnD"/>
</dbReference>
<dbReference type="Proteomes" id="UP001431131">
    <property type="component" value="Unassembled WGS sequence"/>
</dbReference>
<evidence type="ECO:0000259" key="2">
    <source>
        <dbReference type="PROSITE" id="PS51677"/>
    </source>
</evidence>
<comment type="caution">
    <text evidence="3">The sequence shown here is derived from an EMBL/GenBank/DDBJ whole genome shotgun (WGS) entry which is preliminary data.</text>
</comment>
<evidence type="ECO:0000256" key="1">
    <source>
        <dbReference type="SAM" id="MobiDB-lite"/>
    </source>
</evidence>
<dbReference type="PANTHER" id="PTHR10587">
    <property type="entry name" value="GLYCOSYL TRANSFERASE-RELATED"/>
    <property type="match status" value="1"/>
</dbReference>
<protein>
    <submittedName>
        <fullName evidence="3">Polysaccharide deacetylase family protein</fullName>
    </submittedName>
</protein>
<dbReference type="Gene3D" id="3.20.20.370">
    <property type="entry name" value="Glycoside hydrolase/deacetylase"/>
    <property type="match status" value="1"/>
</dbReference>
<evidence type="ECO:0000313" key="4">
    <source>
        <dbReference type="Proteomes" id="UP001431131"/>
    </source>
</evidence>
<name>A0AAW5E681_9BACI</name>
<dbReference type="PROSITE" id="PS51677">
    <property type="entry name" value="NODB"/>
    <property type="match status" value="1"/>
</dbReference>
<sequence length="338" mass="38498">MSGRMNRRRRRKRKLHFIKLVGLFSFIILVGLSSYLILQSKFQAEANAAPPKSEQSAEHNLKEDLKDQIDKNKAKDKATKENNDSLEQEKLDKKKANSNKETDEKNTEKENSKNSEKNTGTDKVIDKKPPTNATEPPVTTSKTVYLTFDDGPHKVSGDILALLEEYNAKATFFMLDGNMKMYPDAVKKMVQQGHGVGSHGVTHDKNKFYKSTNSVIGEMSQTLQTIHNLTGVDSDLIRTPYGSSPHMTPAYKKAVVNAGYKMWDWNIDSRDWYFKDSRYVDSVIEQFNKVKNGNEPIVILLHEKPETLAQLPKLLDYLSEQNYEFKAIDSSMEPIQFP</sequence>
<feature type="region of interest" description="Disordered" evidence="1">
    <location>
        <begin position="49"/>
        <end position="138"/>
    </location>
</feature>
<dbReference type="EMBL" id="JAKTTI010000002">
    <property type="protein sequence ID" value="MCH1624279.1"/>
    <property type="molecule type" value="Genomic_DNA"/>
</dbReference>
<organism evidence="3 4">
    <name type="scientific">Fredinandcohnia quinoae</name>
    <dbReference type="NCBI Taxonomy" id="2918902"/>
    <lineage>
        <taxon>Bacteria</taxon>
        <taxon>Bacillati</taxon>
        <taxon>Bacillota</taxon>
        <taxon>Bacilli</taxon>
        <taxon>Bacillales</taxon>
        <taxon>Bacillaceae</taxon>
        <taxon>Fredinandcohnia</taxon>
    </lineage>
</organism>
<dbReference type="RefSeq" id="WP_240252539.1">
    <property type="nucleotide sequence ID" value="NZ_JAKTTI010000002.1"/>
</dbReference>